<name>A0AAW0F695_9TRYP</name>
<accession>A0AAW0F695</accession>
<organism evidence="2 3">
    <name type="scientific">Novymonas esmeraldas</name>
    <dbReference type="NCBI Taxonomy" id="1808958"/>
    <lineage>
        <taxon>Eukaryota</taxon>
        <taxon>Discoba</taxon>
        <taxon>Euglenozoa</taxon>
        <taxon>Kinetoplastea</taxon>
        <taxon>Metakinetoplastina</taxon>
        <taxon>Trypanosomatida</taxon>
        <taxon>Trypanosomatidae</taxon>
        <taxon>Novymonas</taxon>
    </lineage>
</organism>
<evidence type="ECO:0000313" key="3">
    <source>
        <dbReference type="Proteomes" id="UP001430356"/>
    </source>
</evidence>
<evidence type="ECO:0000256" key="1">
    <source>
        <dbReference type="SAM" id="MobiDB-lite"/>
    </source>
</evidence>
<feature type="region of interest" description="Disordered" evidence="1">
    <location>
        <begin position="1"/>
        <end position="75"/>
    </location>
</feature>
<dbReference type="Proteomes" id="UP001430356">
    <property type="component" value="Unassembled WGS sequence"/>
</dbReference>
<gene>
    <name evidence="2" type="ORF">NESM_000187900</name>
</gene>
<sequence length="150" mass="15485">MQRRHRGEAAAAVIPVAAPTTARTAPPISAPRATRRTTSEGSDTSAPQRVVASPRSDSDVGDGCNRLPTSPLTPRSCGGAVGDAVGAAVTSARTKTVVEDTLYWVTVAQVAVQHLADGKTGGNVERVLSELLIHPADVLFSVDDGCFSHS</sequence>
<feature type="compositionally biased region" description="Low complexity" evidence="1">
    <location>
        <begin position="9"/>
        <end position="32"/>
    </location>
</feature>
<evidence type="ECO:0000313" key="2">
    <source>
        <dbReference type="EMBL" id="KAK7201262.1"/>
    </source>
</evidence>
<dbReference type="AlphaFoldDB" id="A0AAW0F695"/>
<reference evidence="2 3" key="1">
    <citation type="journal article" date="2021" name="MBio">
        <title>A New Model Trypanosomatid, Novymonas esmeraldas: Genomic Perception of Its 'Candidatus Pandoraea novymonadis' Endosymbiont.</title>
        <authorList>
            <person name="Zakharova A."/>
            <person name="Saura A."/>
            <person name="Butenko A."/>
            <person name="Podesvova L."/>
            <person name="Warmusova S."/>
            <person name="Kostygov A.Y."/>
            <person name="Nenarokova A."/>
            <person name="Lukes J."/>
            <person name="Opperdoes F.R."/>
            <person name="Yurchenko V."/>
        </authorList>
    </citation>
    <scope>NUCLEOTIDE SEQUENCE [LARGE SCALE GENOMIC DNA]</scope>
    <source>
        <strain evidence="2 3">E262AT.01</strain>
    </source>
</reference>
<protein>
    <submittedName>
        <fullName evidence="2">Uncharacterized protein</fullName>
    </submittedName>
</protein>
<comment type="caution">
    <text evidence="2">The sequence shown here is derived from an EMBL/GenBank/DDBJ whole genome shotgun (WGS) entry which is preliminary data.</text>
</comment>
<keyword evidence="3" id="KW-1185">Reference proteome</keyword>
<dbReference type="EMBL" id="JAECZO010000013">
    <property type="protein sequence ID" value="KAK7201262.1"/>
    <property type="molecule type" value="Genomic_DNA"/>
</dbReference>
<proteinExistence type="predicted"/>